<accession>A0A382TH80</accession>
<dbReference type="EMBL" id="UINC01136169">
    <property type="protein sequence ID" value="SVD20768.1"/>
    <property type="molecule type" value="Genomic_DNA"/>
</dbReference>
<gene>
    <name evidence="1" type="ORF">METZ01_LOCUS373622</name>
</gene>
<reference evidence="1" key="1">
    <citation type="submission" date="2018-05" db="EMBL/GenBank/DDBJ databases">
        <authorList>
            <person name="Lanie J.A."/>
            <person name="Ng W.-L."/>
            <person name="Kazmierczak K.M."/>
            <person name="Andrzejewski T.M."/>
            <person name="Davidsen T.M."/>
            <person name="Wayne K.J."/>
            <person name="Tettelin H."/>
            <person name="Glass J.I."/>
            <person name="Rusch D."/>
            <person name="Podicherti R."/>
            <person name="Tsui H.-C.T."/>
            <person name="Winkler M.E."/>
        </authorList>
    </citation>
    <scope>NUCLEOTIDE SEQUENCE</scope>
</reference>
<sequence>GGGARTHDLRINRSQKSVQDVRLDRWRPWIQRCVSGGYACVRLVVCILCNEVCNA</sequence>
<protein>
    <submittedName>
        <fullName evidence="1">Uncharacterized protein</fullName>
    </submittedName>
</protein>
<feature type="non-terminal residue" evidence="1">
    <location>
        <position position="1"/>
    </location>
</feature>
<dbReference type="AlphaFoldDB" id="A0A382TH80"/>
<organism evidence="1">
    <name type="scientific">marine metagenome</name>
    <dbReference type="NCBI Taxonomy" id="408172"/>
    <lineage>
        <taxon>unclassified sequences</taxon>
        <taxon>metagenomes</taxon>
        <taxon>ecological metagenomes</taxon>
    </lineage>
</organism>
<proteinExistence type="predicted"/>
<name>A0A382TH80_9ZZZZ</name>
<evidence type="ECO:0000313" key="1">
    <source>
        <dbReference type="EMBL" id="SVD20768.1"/>
    </source>
</evidence>